<dbReference type="Pfam" id="PF13424">
    <property type="entry name" value="TPR_12"/>
    <property type="match status" value="6"/>
</dbReference>
<feature type="repeat" description="TPR" evidence="1">
    <location>
        <begin position="1026"/>
        <end position="1059"/>
    </location>
</feature>
<evidence type="ECO:0000259" key="3">
    <source>
        <dbReference type="Pfam" id="PF12770"/>
    </source>
</evidence>
<protein>
    <recommendedName>
        <fullName evidence="3">CHAT domain-containing protein</fullName>
    </recommendedName>
</protein>
<evidence type="ECO:0000313" key="4">
    <source>
        <dbReference type="EMBL" id="OJJ26993.1"/>
    </source>
</evidence>
<feature type="repeat" description="TPR" evidence="1">
    <location>
        <begin position="991"/>
        <end position="1024"/>
    </location>
</feature>
<dbReference type="Proteomes" id="UP000183940">
    <property type="component" value="Unassembled WGS sequence"/>
</dbReference>
<organism evidence="4 5">
    <name type="scientific">Roseofilum reptotaenium AO1-A</name>
    <dbReference type="NCBI Taxonomy" id="1925591"/>
    <lineage>
        <taxon>Bacteria</taxon>
        <taxon>Bacillati</taxon>
        <taxon>Cyanobacteriota</taxon>
        <taxon>Cyanophyceae</taxon>
        <taxon>Desertifilales</taxon>
        <taxon>Desertifilaceae</taxon>
        <taxon>Roseofilum</taxon>
    </lineage>
</organism>
<feature type="repeat" description="TPR" evidence="1">
    <location>
        <begin position="706"/>
        <end position="739"/>
    </location>
</feature>
<comment type="caution">
    <text evidence="4">The sequence shown here is derived from an EMBL/GenBank/DDBJ whole genome shotgun (WGS) entry which is preliminary data.</text>
</comment>
<dbReference type="EMBL" id="MLAW01000003">
    <property type="protein sequence ID" value="OJJ26993.1"/>
    <property type="molecule type" value="Genomic_DNA"/>
</dbReference>
<reference evidence="4" key="1">
    <citation type="submission" date="2016-10" db="EMBL/GenBank/DDBJ databases">
        <title>CRISPR-Cas defence system in Roseofilum reptotaenium: evidence of a bacteriophage-cyanobacterium arms race in the coral black band disease.</title>
        <authorList>
            <person name="Buerger P."/>
            <person name="Wood-Charlson E.M."/>
            <person name="Weynberg K.D."/>
            <person name="Willis B."/>
            <person name="Van Oppen M.J."/>
        </authorList>
    </citation>
    <scope>NUCLEOTIDE SEQUENCE [LARGE SCALE GENOMIC DNA]</scope>
    <source>
        <strain evidence="4">AO1-A</strain>
    </source>
</reference>
<feature type="coiled-coil region" evidence="2">
    <location>
        <begin position="1069"/>
        <end position="1099"/>
    </location>
</feature>
<sequence length="1631" mass="187377">MNRLWFAFWLTVLVTTESVAIAPKPNPESILTQNSCLVLAQDLVEKGERLSKQQTLTAQLPAIAQWEEARYLWHRAGNSEQEAAALIKLGSIYQYWGATTPARERYRDALALAQQLGDRLQEALILGQLGRIHDMDADRWQKEWQFASDRGFTSVTSRRSDILNQQRHSDSDKAAQFFHQALAIYEVFNQSPQTATFASRQGEAQLLNWLAESKTDTSERYELFQQALRIYEEIGDRKGEAVILNNLTRLRLFEWFDEQAGLDIFDRSRSIYQEIGASSSEDSHWAKKQNVRLLNTMVRYWWSENQARALEFHQQALSLAREIDDFDGEALTLEILGDRYLSSDNLQQGLAFYQQALTLYENLGNGVKQGEMLNHLGNIYSDLGETAKALEYYSQELDLLVGMSHFYRQLGDTNKALDFQYRQPIVLGHLGQIYDRLEEPAAALEQYNKARDVYQAVNDLQGEATFLLAIAERYGDRDRQEDMLTFLNQAVQVYQQAGDREGEAQILEKIATIHVHRFGEWEQGLEALDRMLNLYRSLGDRPGEARTLYRIASLYENELEEKEEALDFYRQRVAIDRELGDSVSEVFHLRTIAKIDYELGNYYPARESFKQAAQVYREKGNLEREARTLIEIGDDYIKFGEQESALEFYQQATPIYQQLGDYKKEAVNLRRMAELHYELEQVPQAILLFSQARQVYQDNGDHSGEAWTLYRTGITYTTLGDLENALASYNQALELYEQEPDASFREERTLDMLLRIGRIYAYSGEQKKAIEFCDRAVSSAQEFLESKPMKSAEVFREIGKACYQIGNPQKAWKAFNAYRQQYQNIGTDEAVTGLMRVGEDYVELGDIEQALYFFVQARRMYQERNFPEGEVNTLTWIANLYFRSGDYPEAFGFYREALRLTQTINNPKKEAGIWSKLGGIYLELGDREKAIASYEQALQIYRNLGNARREGETLEDLGTVYEQLKETEKALEFYDDSLTLFEAGGLRWKLGASLRKIGQLHFELGNLEPALRFFNQSLIVADRRYDFLYVELGKVHTELGHLEQAWDAFNTALKLDPVPETKADTLLGMARIERQRGNLNMALNRIEAAIALIEEVRARKNSPEERQTFFAAKQLYYEFYIDLLMELHQHHPTKGYDAQALNINERSRARSLLELLAEANTDIRKGVDPDLVLQERRLQQQLDALDRREVALYQEEFTQEQVVNLKQERQYLLNQYKALQRKIREVSPSYAALTQPEPVTLEEIQQNILDRDTLVLQYALGEEGSFLWAITQDRLISYILPSRQDIEQKARQFRGDIGHPRSRHQPQKAIASGEALNSLILQPLREHSDKKRLAIVADGALHYIPFSALPNPHARENNLSSLVEAYELVHLPSLSTLAILRQDFSQRQSAPQQLAIVADPVFSRDDERLENHPSSSTSNSVSLLPRATTDIGVQLQRLPGTRQEAEAIASLIPESQRIQAFDFEANYAFATHTPLNQYRTVHFATHGILNSVNPELSGLVLSLIDEQGNPSNGFLRLHDIYNLDLSADLVVLSACQTGLGKEIQGEGLIGLTRGFMYAGTPRVLVSLWNVDDAATAEMMTRFYRLMWQEQLSPTKALQEAQLEMQTETQWRAPFYWAGFTLQGEWEEIKEE</sequence>
<feature type="domain" description="CHAT" evidence="3">
    <location>
        <begin position="1312"/>
        <end position="1624"/>
    </location>
</feature>
<dbReference type="PANTHER" id="PTHR10098">
    <property type="entry name" value="RAPSYN-RELATED"/>
    <property type="match status" value="1"/>
</dbReference>
<keyword evidence="5" id="KW-1185">Reference proteome</keyword>
<name>A0A1L9QWF4_9CYAN</name>
<keyword evidence="2" id="KW-0175">Coiled coil</keyword>
<dbReference type="PROSITE" id="PS50005">
    <property type="entry name" value="TPR"/>
    <property type="match status" value="9"/>
</dbReference>
<feature type="repeat" description="TPR" evidence="1">
    <location>
        <begin position="330"/>
        <end position="363"/>
    </location>
</feature>
<feature type="repeat" description="TPR" evidence="1">
    <location>
        <begin position="871"/>
        <end position="904"/>
    </location>
</feature>
<dbReference type="STRING" id="1925591.BI308_02740"/>
<feature type="repeat" description="TPR" evidence="1">
    <location>
        <begin position="370"/>
        <end position="403"/>
    </location>
</feature>
<feature type="coiled-coil region" evidence="2">
    <location>
        <begin position="545"/>
        <end position="572"/>
    </location>
</feature>
<dbReference type="InterPro" id="IPR024983">
    <property type="entry name" value="CHAT_dom"/>
</dbReference>
<dbReference type="InterPro" id="IPR019734">
    <property type="entry name" value="TPR_rpt"/>
</dbReference>
<dbReference type="SUPFAM" id="SSF48452">
    <property type="entry name" value="TPR-like"/>
    <property type="match status" value="6"/>
</dbReference>
<dbReference type="Pfam" id="PF13181">
    <property type="entry name" value="TPR_8"/>
    <property type="match status" value="2"/>
</dbReference>
<feature type="repeat" description="TPR" evidence="1">
    <location>
        <begin position="626"/>
        <end position="659"/>
    </location>
</feature>
<dbReference type="PROSITE" id="PS50293">
    <property type="entry name" value="TPR_REGION"/>
    <property type="match status" value="1"/>
</dbReference>
<dbReference type="PANTHER" id="PTHR10098:SF108">
    <property type="entry name" value="TETRATRICOPEPTIDE REPEAT PROTEIN 28"/>
    <property type="match status" value="1"/>
</dbReference>
<gene>
    <name evidence="4" type="ORF">BI308_02740</name>
</gene>
<dbReference type="Gene3D" id="1.25.40.10">
    <property type="entry name" value="Tetratricopeptide repeat domain"/>
    <property type="match status" value="7"/>
</dbReference>
<feature type="repeat" description="TPR" evidence="1">
    <location>
        <begin position="911"/>
        <end position="944"/>
    </location>
</feature>
<dbReference type="InterPro" id="IPR011990">
    <property type="entry name" value="TPR-like_helical_dom_sf"/>
</dbReference>
<evidence type="ECO:0000313" key="5">
    <source>
        <dbReference type="Proteomes" id="UP000183940"/>
    </source>
</evidence>
<evidence type="ECO:0000256" key="2">
    <source>
        <dbReference type="SAM" id="Coils"/>
    </source>
</evidence>
<keyword evidence="1" id="KW-0802">TPR repeat</keyword>
<evidence type="ECO:0000256" key="1">
    <source>
        <dbReference type="PROSITE-ProRule" id="PRU00339"/>
    </source>
</evidence>
<proteinExistence type="predicted"/>
<feature type="repeat" description="TPR" evidence="1">
    <location>
        <begin position="951"/>
        <end position="984"/>
    </location>
</feature>
<dbReference type="Pfam" id="PF12770">
    <property type="entry name" value="CHAT"/>
    <property type="match status" value="1"/>
</dbReference>
<dbReference type="SMART" id="SM00028">
    <property type="entry name" value="TPR"/>
    <property type="match status" value="18"/>
</dbReference>
<accession>A0A1L9QWF4</accession>